<evidence type="ECO:0000313" key="2">
    <source>
        <dbReference type="EMBL" id="MFD2601413.1"/>
    </source>
</evidence>
<comment type="caution">
    <text evidence="2">The sequence shown here is derived from an EMBL/GenBank/DDBJ whole genome shotgun (WGS) entry which is preliminary data.</text>
</comment>
<gene>
    <name evidence="2" type="ORF">ACFSR3_05040</name>
</gene>
<sequence length="172" mass="20051">MKLIISLFTLITFSVNAQQLQTLNWDDAKINGKLELTILKRDFEKAVKGIGTIITPYPDEVCNNDPELDIKLYYFRTTKYELDNGVLNFRRLFLDKKAGYYFTYKDVRLDWNTTPQDLFKFIDAASTNRTTKQLKNIGTYIIITLDNKTDEGEWQFHFTAGKLTSIECVFDC</sequence>
<organism evidence="2 3">
    <name type="scientific">Flavobacterium suzhouense</name>
    <dbReference type="NCBI Taxonomy" id="1529638"/>
    <lineage>
        <taxon>Bacteria</taxon>
        <taxon>Pseudomonadati</taxon>
        <taxon>Bacteroidota</taxon>
        <taxon>Flavobacteriia</taxon>
        <taxon>Flavobacteriales</taxon>
        <taxon>Flavobacteriaceae</taxon>
        <taxon>Flavobacterium</taxon>
    </lineage>
</organism>
<name>A0ABW5NRR5_9FLAO</name>
<keyword evidence="1" id="KW-0732">Signal</keyword>
<evidence type="ECO:0000256" key="1">
    <source>
        <dbReference type="SAM" id="SignalP"/>
    </source>
</evidence>
<feature type="signal peptide" evidence="1">
    <location>
        <begin position="1"/>
        <end position="17"/>
    </location>
</feature>
<dbReference type="Proteomes" id="UP001597480">
    <property type="component" value="Unassembled WGS sequence"/>
</dbReference>
<protein>
    <submittedName>
        <fullName evidence="2">Uncharacterized protein</fullName>
    </submittedName>
</protein>
<keyword evidence="3" id="KW-1185">Reference proteome</keyword>
<accession>A0ABW5NRR5</accession>
<feature type="chain" id="PRO_5046008757" evidence="1">
    <location>
        <begin position="18"/>
        <end position="172"/>
    </location>
</feature>
<evidence type="ECO:0000313" key="3">
    <source>
        <dbReference type="Proteomes" id="UP001597480"/>
    </source>
</evidence>
<dbReference type="EMBL" id="JBHUMD010000006">
    <property type="protein sequence ID" value="MFD2601413.1"/>
    <property type="molecule type" value="Genomic_DNA"/>
</dbReference>
<proteinExistence type="predicted"/>
<dbReference type="RefSeq" id="WP_379819997.1">
    <property type="nucleotide sequence ID" value="NZ_JBHUMD010000006.1"/>
</dbReference>
<reference evidence="3" key="1">
    <citation type="journal article" date="2019" name="Int. J. Syst. Evol. Microbiol.">
        <title>The Global Catalogue of Microorganisms (GCM) 10K type strain sequencing project: providing services to taxonomists for standard genome sequencing and annotation.</title>
        <authorList>
            <consortium name="The Broad Institute Genomics Platform"/>
            <consortium name="The Broad Institute Genome Sequencing Center for Infectious Disease"/>
            <person name="Wu L."/>
            <person name="Ma J."/>
        </authorList>
    </citation>
    <scope>NUCLEOTIDE SEQUENCE [LARGE SCALE GENOMIC DNA]</scope>
    <source>
        <strain evidence="3">KCTC 42107</strain>
    </source>
</reference>